<keyword evidence="4" id="KW-0548">Nucleotidyltransferase</keyword>
<dbReference type="AlphaFoldDB" id="A0A420IPU1"/>
<dbReference type="EMBL" id="MCBS01022632">
    <property type="protein sequence ID" value="RKF76579.1"/>
    <property type="molecule type" value="Genomic_DNA"/>
</dbReference>
<evidence type="ECO:0000256" key="5">
    <source>
        <dbReference type="ARBA" id="ARBA00022705"/>
    </source>
</evidence>
<organism evidence="10 11">
    <name type="scientific">Golovinomyces cichoracearum</name>
    <dbReference type="NCBI Taxonomy" id="62708"/>
    <lineage>
        <taxon>Eukaryota</taxon>
        <taxon>Fungi</taxon>
        <taxon>Dikarya</taxon>
        <taxon>Ascomycota</taxon>
        <taxon>Pezizomycotina</taxon>
        <taxon>Leotiomycetes</taxon>
        <taxon>Erysiphales</taxon>
        <taxon>Erysiphaceae</taxon>
        <taxon>Golovinomyces</taxon>
    </lineage>
</organism>
<dbReference type="EC" id="2.7.7.7" evidence="2"/>
<evidence type="ECO:0000313" key="10">
    <source>
        <dbReference type="EMBL" id="RKF76579.1"/>
    </source>
</evidence>
<dbReference type="GO" id="GO:0006260">
    <property type="term" value="P:DNA replication"/>
    <property type="evidence" value="ECO:0007669"/>
    <property type="project" value="UniProtKB-KW"/>
</dbReference>
<reference evidence="10 11" key="1">
    <citation type="journal article" date="2018" name="BMC Genomics">
        <title>Comparative genome analyses reveal sequence features reflecting distinct modes of host-adaptation between dicot and monocot powdery mildew.</title>
        <authorList>
            <person name="Wu Y."/>
            <person name="Ma X."/>
            <person name="Pan Z."/>
            <person name="Kale S.D."/>
            <person name="Song Y."/>
            <person name="King H."/>
            <person name="Zhang Q."/>
            <person name="Presley C."/>
            <person name="Deng X."/>
            <person name="Wei C.I."/>
            <person name="Xiao S."/>
        </authorList>
    </citation>
    <scope>NUCLEOTIDE SEQUENCE [LARGE SCALE GENOMIC DNA]</scope>
    <source>
        <strain evidence="10">UMSG1</strain>
    </source>
</reference>
<evidence type="ECO:0000256" key="6">
    <source>
        <dbReference type="ARBA" id="ARBA00022932"/>
    </source>
</evidence>
<dbReference type="InterPro" id="IPR023211">
    <property type="entry name" value="DNA_pol_palm_dom_sf"/>
</dbReference>
<evidence type="ECO:0000256" key="7">
    <source>
        <dbReference type="ARBA" id="ARBA00023125"/>
    </source>
</evidence>
<keyword evidence="5" id="KW-0235">DNA replication</keyword>
<dbReference type="SUPFAM" id="SSF56672">
    <property type="entry name" value="DNA/RNA polymerases"/>
    <property type="match status" value="1"/>
</dbReference>
<comment type="caution">
    <text evidence="10">The sequence shown here is derived from an EMBL/GenBank/DDBJ whole genome shotgun (WGS) entry which is preliminary data.</text>
</comment>
<proteinExistence type="inferred from homology"/>
<dbReference type="GO" id="GO:0003677">
    <property type="term" value="F:DNA binding"/>
    <property type="evidence" value="ECO:0007669"/>
    <property type="project" value="UniProtKB-KW"/>
</dbReference>
<dbReference type="GO" id="GO:0003887">
    <property type="term" value="F:DNA-directed DNA polymerase activity"/>
    <property type="evidence" value="ECO:0007669"/>
    <property type="project" value="UniProtKB-KW"/>
</dbReference>
<dbReference type="InterPro" id="IPR017964">
    <property type="entry name" value="DNA-dir_DNA_pol_B_CS"/>
</dbReference>
<dbReference type="InterPro" id="IPR043502">
    <property type="entry name" value="DNA/RNA_pol_sf"/>
</dbReference>
<comment type="similarity">
    <text evidence="1">Belongs to the DNA polymerase type-B family.</text>
</comment>
<evidence type="ECO:0000256" key="3">
    <source>
        <dbReference type="ARBA" id="ARBA00022679"/>
    </source>
</evidence>
<sequence>MNSLYGRFGLNPEGIEVVITNEEEADKIILKNKNVKVTPLLSKNLMVTYEKDEDDFCNMNISVPISSAIASYSRITMSHYISKYSKNIHYVDTDGIKVNVDIDLEEIDAKKLGKMKFEYLLDQFVALGPKAYGGVFASAYKDEGNNGEIVKIKGYSSTLPFKEFRKGINSNNKIELKHKK</sequence>
<dbReference type="InterPro" id="IPR004868">
    <property type="entry name" value="DNA-dir_DNA_pol_B_mt/vir"/>
</dbReference>
<evidence type="ECO:0000256" key="4">
    <source>
        <dbReference type="ARBA" id="ARBA00022695"/>
    </source>
</evidence>
<keyword evidence="3" id="KW-0808">Transferase</keyword>
<dbReference type="GO" id="GO:0000166">
    <property type="term" value="F:nucleotide binding"/>
    <property type="evidence" value="ECO:0007669"/>
    <property type="project" value="InterPro"/>
</dbReference>
<evidence type="ECO:0000256" key="2">
    <source>
        <dbReference type="ARBA" id="ARBA00012417"/>
    </source>
</evidence>
<dbReference type="PROSITE" id="PS00116">
    <property type="entry name" value="DNA_POLYMERASE_B"/>
    <property type="match status" value="1"/>
</dbReference>
<accession>A0A420IPU1</accession>
<comment type="catalytic activity">
    <reaction evidence="8">
        <text>DNA(n) + a 2'-deoxyribonucleoside 5'-triphosphate = DNA(n+1) + diphosphate</text>
        <dbReference type="Rhea" id="RHEA:22508"/>
        <dbReference type="Rhea" id="RHEA-COMP:17339"/>
        <dbReference type="Rhea" id="RHEA-COMP:17340"/>
        <dbReference type="ChEBI" id="CHEBI:33019"/>
        <dbReference type="ChEBI" id="CHEBI:61560"/>
        <dbReference type="ChEBI" id="CHEBI:173112"/>
        <dbReference type="EC" id="2.7.7.7"/>
    </reaction>
</comment>
<evidence type="ECO:0000256" key="1">
    <source>
        <dbReference type="ARBA" id="ARBA00005755"/>
    </source>
</evidence>
<keyword evidence="6" id="KW-0239">DNA-directed DNA polymerase</keyword>
<evidence type="ECO:0000259" key="9">
    <source>
        <dbReference type="Pfam" id="PF03175"/>
    </source>
</evidence>
<dbReference type="Gene3D" id="3.90.1600.10">
    <property type="entry name" value="Palm domain of DNA polymerase"/>
    <property type="match status" value="1"/>
</dbReference>
<evidence type="ECO:0000256" key="8">
    <source>
        <dbReference type="ARBA" id="ARBA00049244"/>
    </source>
</evidence>
<dbReference type="Proteomes" id="UP000285326">
    <property type="component" value="Unassembled WGS sequence"/>
</dbReference>
<feature type="domain" description="DNA-directed DNA polymerase family B mitochondria/virus" evidence="9">
    <location>
        <begin position="1"/>
        <end position="86"/>
    </location>
</feature>
<protein>
    <recommendedName>
        <fullName evidence="2">DNA-directed DNA polymerase</fullName>
        <ecNumber evidence="2">2.7.7.7</ecNumber>
    </recommendedName>
</protein>
<gene>
    <name evidence="10" type="ORF">GcM1_226064</name>
</gene>
<dbReference type="Pfam" id="PF03175">
    <property type="entry name" value="DNA_pol_B_2"/>
    <property type="match status" value="1"/>
</dbReference>
<keyword evidence="7" id="KW-0238">DNA-binding</keyword>
<name>A0A420IPU1_9PEZI</name>
<evidence type="ECO:0000313" key="11">
    <source>
        <dbReference type="Proteomes" id="UP000285326"/>
    </source>
</evidence>